<dbReference type="PANTHER" id="PTHR46847">
    <property type="entry name" value="D-ALLOSE-BINDING PERIPLASMIC PROTEIN-RELATED"/>
    <property type="match status" value="1"/>
</dbReference>
<dbReference type="RefSeq" id="WP_002571871.1">
    <property type="nucleotide sequence ID" value="NZ_CAUHGS010000011.1"/>
</dbReference>
<dbReference type="GO" id="GO:0030246">
    <property type="term" value="F:carbohydrate binding"/>
    <property type="evidence" value="ECO:0007669"/>
    <property type="project" value="UniProtKB-ARBA"/>
</dbReference>
<evidence type="ECO:0000313" key="7">
    <source>
        <dbReference type="Proteomes" id="UP000284543"/>
    </source>
</evidence>
<evidence type="ECO:0000259" key="5">
    <source>
        <dbReference type="Pfam" id="PF13407"/>
    </source>
</evidence>
<sequence length="354" mass="37605">MKKRVVSILLTGLAVLSLAACTSNGLEAASATNDNAKEAEAGTEKKEGISVYWVGKTLNNPWWISVSDFAQQTADNLGVDLTIAIPQEEVDLEKQVSMIEAAIEKKADAIVVSAASSDGVIPAIKKAREAGIKIVNFDTRISDTSVIDAFVGGDDVAGAYKAGKYICEQLGGEGEVAIITGLMEQSTGVDRHAGFMQACAEYPEIKVVAEQGAEWSSDKAADVTTNILTANPNVKAIFACNDQMAVGMVNAAKAAGKKADDLILVGYDGILDAVNMTMDGDLDAFVSLPNLDEGAMGVKLATALVMNSDYHYDREILYDCTLVTGEFVDGLTDQTIYEYAAERFPLRGLTEKGY</sequence>
<dbReference type="EMBL" id="QRZM01000001">
    <property type="protein sequence ID" value="RGV79173.1"/>
    <property type="molecule type" value="Genomic_DNA"/>
</dbReference>
<comment type="caution">
    <text evidence="6">The sequence shown here is derived from an EMBL/GenBank/DDBJ whole genome shotgun (WGS) entry which is preliminary data.</text>
</comment>
<comment type="subcellular location">
    <subcellularLocation>
        <location evidence="1">Cell envelope</location>
    </subcellularLocation>
</comment>
<evidence type="ECO:0000256" key="1">
    <source>
        <dbReference type="ARBA" id="ARBA00004196"/>
    </source>
</evidence>
<dbReference type="Pfam" id="PF13407">
    <property type="entry name" value="Peripla_BP_4"/>
    <property type="match status" value="1"/>
</dbReference>
<dbReference type="Proteomes" id="UP000284543">
    <property type="component" value="Unassembled WGS sequence"/>
</dbReference>
<keyword evidence="3 4" id="KW-0732">Signal</keyword>
<reference evidence="6 7" key="1">
    <citation type="submission" date="2018-08" db="EMBL/GenBank/DDBJ databases">
        <title>A genome reference for cultivated species of the human gut microbiota.</title>
        <authorList>
            <person name="Zou Y."/>
            <person name="Xue W."/>
            <person name="Luo G."/>
        </authorList>
    </citation>
    <scope>NUCLEOTIDE SEQUENCE [LARGE SCALE GENOMIC DNA]</scope>
    <source>
        <strain evidence="6 7">AF14-18</strain>
    </source>
</reference>
<dbReference type="CDD" id="cd01536">
    <property type="entry name" value="PBP1_ABC_sugar_binding-like"/>
    <property type="match status" value="1"/>
</dbReference>
<gene>
    <name evidence="6" type="ORF">DWW02_05475</name>
</gene>
<dbReference type="Gene3D" id="3.40.50.2300">
    <property type="match status" value="2"/>
</dbReference>
<organism evidence="6 7">
    <name type="scientific">Enterocloster bolteae</name>
    <dbReference type="NCBI Taxonomy" id="208479"/>
    <lineage>
        <taxon>Bacteria</taxon>
        <taxon>Bacillati</taxon>
        <taxon>Bacillota</taxon>
        <taxon>Clostridia</taxon>
        <taxon>Lachnospirales</taxon>
        <taxon>Lachnospiraceae</taxon>
        <taxon>Enterocloster</taxon>
    </lineage>
</organism>
<dbReference type="SUPFAM" id="SSF53822">
    <property type="entry name" value="Periplasmic binding protein-like I"/>
    <property type="match status" value="1"/>
</dbReference>
<proteinExistence type="inferred from homology"/>
<dbReference type="AlphaFoldDB" id="A0A412ZG83"/>
<evidence type="ECO:0000256" key="3">
    <source>
        <dbReference type="ARBA" id="ARBA00022729"/>
    </source>
</evidence>
<comment type="similarity">
    <text evidence="2">Belongs to the bacterial solute-binding protein 2 family.</text>
</comment>
<dbReference type="InterPro" id="IPR025997">
    <property type="entry name" value="SBP_2_dom"/>
</dbReference>
<feature type="signal peptide" evidence="4">
    <location>
        <begin position="1"/>
        <end position="28"/>
    </location>
</feature>
<dbReference type="PROSITE" id="PS51257">
    <property type="entry name" value="PROKAR_LIPOPROTEIN"/>
    <property type="match status" value="1"/>
</dbReference>
<dbReference type="GO" id="GO:0030313">
    <property type="term" value="C:cell envelope"/>
    <property type="evidence" value="ECO:0007669"/>
    <property type="project" value="UniProtKB-SubCell"/>
</dbReference>
<feature type="domain" description="Periplasmic binding protein" evidence="5">
    <location>
        <begin position="51"/>
        <end position="305"/>
    </location>
</feature>
<name>A0A412ZG83_9FIRM</name>
<evidence type="ECO:0000256" key="4">
    <source>
        <dbReference type="SAM" id="SignalP"/>
    </source>
</evidence>
<feature type="chain" id="PRO_5044397675" evidence="4">
    <location>
        <begin position="29"/>
        <end position="354"/>
    </location>
</feature>
<dbReference type="PANTHER" id="PTHR46847:SF1">
    <property type="entry name" value="D-ALLOSE-BINDING PERIPLASMIC PROTEIN-RELATED"/>
    <property type="match status" value="1"/>
</dbReference>
<evidence type="ECO:0000313" key="6">
    <source>
        <dbReference type="EMBL" id="RGV79173.1"/>
    </source>
</evidence>
<accession>A0A412ZG83</accession>
<dbReference type="InterPro" id="IPR028082">
    <property type="entry name" value="Peripla_BP_I"/>
</dbReference>
<protein>
    <submittedName>
        <fullName evidence="6">Sugar ABC transporter substrate-binding protein</fullName>
    </submittedName>
</protein>
<evidence type="ECO:0000256" key="2">
    <source>
        <dbReference type="ARBA" id="ARBA00007639"/>
    </source>
</evidence>